<keyword evidence="4" id="KW-0462">Maltose metabolism</keyword>
<sequence length="588" mass="68047">MAATTLHLHPETKPEWWKEATVYQIYPASFKDSNNDGWGDLNGIKSKLGYLKDLGVDCIWICPFYESPQKDMGYDIADYEKVWSTYGTNKDIFDLIDKVHSMRMKIVVDLVLCYTSDQNKWFKESRSSIDNPKRDWFMWKKPKGYDKSGKPIPPNNWRSFFGGSSWEYDKKTKEFYLHTFTVEQPDYNWENAECRAAMFENAVGYWLRHGVDGFRIDVGGMYSKVAGLPDAPITNPKDEYQMAGELSQNGPRIHEYHKLMHHYMMSQIDDKRDLLTVGEIGTADDKNQFLYTGADRGELSEMFNCKHVSLGQSEAFKYDVVQFSLKDFKLALADSFLWANGTNGWSTAFLENHDQSRSVSRFGNDSTPESRVASGKLLATLLISLTGTLYVYQGQELGCVNCKDWKISDFEDVECLNNYRIFCEKYGKNSQEVVDFKKGIDMFSRDHARAPFPWSSEKPYADFTDGAKPWLKINEFFKTGINAADEIKDPNSVLNFWKKALKFRKANKDILIYGYDFEFIDLENLKLFSFTKKYGFKTLFAALNFSDDDLKFTLPKDKSFKFVFGTHSLPKQSETVLRPWEARLYLAD</sequence>
<evidence type="ECO:0000313" key="7">
    <source>
        <dbReference type="Proteomes" id="UP000662931"/>
    </source>
</evidence>
<dbReference type="GO" id="GO:0004575">
    <property type="term" value="F:sucrose alpha-glucosidase activity"/>
    <property type="evidence" value="ECO:0007669"/>
    <property type="project" value="TreeGrafter"/>
</dbReference>
<dbReference type="EMBL" id="CP064812">
    <property type="protein sequence ID" value="QPG73859.1"/>
    <property type="molecule type" value="Genomic_DNA"/>
</dbReference>
<dbReference type="PANTHER" id="PTHR10357:SF179">
    <property type="entry name" value="NEUTRAL AND BASIC AMINO ACID TRANSPORT PROTEIN RBAT"/>
    <property type="match status" value="1"/>
</dbReference>
<protein>
    <submittedName>
        <fullName evidence="6">Oligo-1,6-glucosidase ima3</fullName>
    </submittedName>
</protein>
<dbReference type="FunFam" id="3.20.20.80:FF:000064">
    <property type="entry name" value="Oligo-1,6-glucosidase"/>
    <property type="match status" value="1"/>
</dbReference>
<dbReference type="Gene3D" id="3.90.400.10">
    <property type="entry name" value="Oligo-1,6-glucosidase, Domain 2"/>
    <property type="match status" value="1"/>
</dbReference>
<evidence type="ECO:0000256" key="3">
    <source>
        <dbReference type="ARBA" id="ARBA00023295"/>
    </source>
</evidence>
<dbReference type="FunFam" id="3.90.400.10:FF:000004">
    <property type="entry name" value="Oligo-1,6-glucosidase"/>
    <property type="match status" value="1"/>
</dbReference>
<keyword evidence="3" id="KW-0326">Glycosidase</keyword>
<dbReference type="GO" id="GO:0000025">
    <property type="term" value="P:maltose catabolic process"/>
    <property type="evidence" value="ECO:0007669"/>
    <property type="project" value="TreeGrafter"/>
</dbReference>
<dbReference type="AlphaFoldDB" id="A0A875S1Z5"/>
<dbReference type="SUPFAM" id="SSF51011">
    <property type="entry name" value="Glycosyl hydrolase domain"/>
    <property type="match status" value="1"/>
</dbReference>
<dbReference type="InterPro" id="IPR017853">
    <property type="entry name" value="GH"/>
</dbReference>
<organism evidence="6 7">
    <name type="scientific">Eeniella nana</name>
    <name type="common">Yeast</name>
    <name type="synonym">Brettanomyces nanus</name>
    <dbReference type="NCBI Taxonomy" id="13502"/>
    <lineage>
        <taxon>Eukaryota</taxon>
        <taxon>Fungi</taxon>
        <taxon>Dikarya</taxon>
        <taxon>Ascomycota</taxon>
        <taxon>Saccharomycotina</taxon>
        <taxon>Pichiomycetes</taxon>
        <taxon>Pichiales</taxon>
        <taxon>Pichiaceae</taxon>
        <taxon>Brettanomyces</taxon>
    </lineage>
</organism>
<dbReference type="GeneID" id="62194575"/>
<evidence type="ECO:0000313" key="6">
    <source>
        <dbReference type="EMBL" id="QPG73859.1"/>
    </source>
</evidence>
<dbReference type="Pfam" id="PF00128">
    <property type="entry name" value="Alpha-amylase"/>
    <property type="match status" value="1"/>
</dbReference>
<evidence type="ECO:0000256" key="2">
    <source>
        <dbReference type="ARBA" id="ARBA00022801"/>
    </source>
</evidence>
<accession>A0A875S1Z5</accession>
<keyword evidence="2" id="KW-0378">Hydrolase</keyword>
<proteinExistence type="inferred from homology"/>
<dbReference type="RefSeq" id="XP_038777424.1">
    <property type="nucleotide sequence ID" value="XM_038921496.1"/>
</dbReference>
<dbReference type="SUPFAM" id="SSF51445">
    <property type="entry name" value="(Trans)glycosidases"/>
    <property type="match status" value="1"/>
</dbReference>
<dbReference type="Proteomes" id="UP000662931">
    <property type="component" value="Chromosome 1"/>
</dbReference>
<evidence type="ECO:0000256" key="4">
    <source>
        <dbReference type="ARBA" id="ARBA00026248"/>
    </source>
</evidence>
<feature type="domain" description="Glycosyl hydrolase family 13 catalytic" evidence="5">
    <location>
        <begin position="24"/>
        <end position="449"/>
    </location>
</feature>
<dbReference type="CDD" id="cd11333">
    <property type="entry name" value="AmyAc_SI_OligoGlu_DGase"/>
    <property type="match status" value="1"/>
</dbReference>
<dbReference type="Gene3D" id="2.60.40.1180">
    <property type="entry name" value="Golgi alpha-mannosidase II"/>
    <property type="match status" value="1"/>
</dbReference>
<dbReference type="GO" id="GO:0005987">
    <property type="term" value="P:sucrose catabolic process"/>
    <property type="evidence" value="ECO:0007669"/>
    <property type="project" value="TreeGrafter"/>
</dbReference>
<dbReference type="InterPro" id="IPR045857">
    <property type="entry name" value="O16G_dom_2"/>
</dbReference>
<evidence type="ECO:0000259" key="5">
    <source>
        <dbReference type="SMART" id="SM00642"/>
    </source>
</evidence>
<dbReference type="KEGG" id="bnn:FOA43_001174"/>
<reference evidence="6" key="1">
    <citation type="submission" date="2020-10" db="EMBL/GenBank/DDBJ databases">
        <authorList>
            <person name="Roach M.J.R."/>
        </authorList>
    </citation>
    <scope>NUCLEOTIDE SEQUENCE</scope>
    <source>
        <strain evidence="6">CBS 1945</strain>
    </source>
</reference>
<dbReference type="GO" id="GO:0004556">
    <property type="term" value="F:alpha-amylase activity"/>
    <property type="evidence" value="ECO:0007669"/>
    <property type="project" value="TreeGrafter"/>
</dbReference>
<dbReference type="InterPro" id="IPR006047">
    <property type="entry name" value="GH13_cat_dom"/>
</dbReference>
<comment type="similarity">
    <text evidence="1">Belongs to the glycosyl hydrolase 13 family.</text>
</comment>
<dbReference type="FunFam" id="3.20.20.80:FF:000087">
    <property type="entry name" value="Oligo-1,6-glucosidase IMA1"/>
    <property type="match status" value="1"/>
</dbReference>
<name>A0A875S1Z5_EENNA</name>
<dbReference type="Gene3D" id="3.20.20.80">
    <property type="entry name" value="Glycosidases"/>
    <property type="match status" value="1"/>
</dbReference>
<keyword evidence="7" id="KW-1185">Reference proteome</keyword>
<dbReference type="GO" id="GO:0004574">
    <property type="term" value="F:oligo-1,6-glucosidase activity"/>
    <property type="evidence" value="ECO:0007669"/>
    <property type="project" value="TreeGrafter"/>
</dbReference>
<dbReference type="InterPro" id="IPR013780">
    <property type="entry name" value="Glyco_hydro_b"/>
</dbReference>
<dbReference type="OrthoDB" id="1740265at2759"/>
<dbReference type="SMART" id="SM00642">
    <property type="entry name" value="Aamy"/>
    <property type="match status" value="1"/>
</dbReference>
<gene>
    <name evidence="6" type="primary">IMA3_1</name>
    <name evidence="6" type="ORF">FOA43_001174</name>
</gene>
<dbReference type="PANTHER" id="PTHR10357">
    <property type="entry name" value="ALPHA-AMYLASE FAMILY MEMBER"/>
    <property type="match status" value="1"/>
</dbReference>
<evidence type="ECO:0000256" key="1">
    <source>
        <dbReference type="ARBA" id="ARBA00008061"/>
    </source>
</evidence>
<dbReference type="GO" id="GO:0033934">
    <property type="term" value="F:glucan 1,4-alpha-maltotriohydrolase activity"/>
    <property type="evidence" value="ECO:0007669"/>
    <property type="project" value="TreeGrafter"/>
</dbReference>